<keyword evidence="6" id="KW-0227">DNA damage</keyword>
<reference evidence="15 16" key="1">
    <citation type="submission" date="2019-09" db="EMBL/GenBank/DDBJ databases">
        <title>Bird 10,000 Genomes (B10K) Project - Family phase.</title>
        <authorList>
            <person name="Zhang G."/>
        </authorList>
    </citation>
    <scope>NUCLEOTIDE SEQUENCE [LARGE SCALE GENOMIC DNA]</scope>
    <source>
        <strain evidence="15">B10K-DU-002-71</strain>
        <tissue evidence="15">Muscle</tissue>
    </source>
</reference>
<dbReference type="GO" id="GO:0016829">
    <property type="term" value="F:lyase activity"/>
    <property type="evidence" value="ECO:0007669"/>
    <property type="project" value="UniProtKB-KW"/>
</dbReference>
<keyword evidence="12" id="KW-0464">Manganese</keyword>
<comment type="cofactor">
    <cofactor evidence="2">
        <name>Mn(2+)</name>
        <dbReference type="ChEBI" id="CHEBI:29035"/>
    </cofactor>
</comment>
<keyword evidence="16" id="KW-1185">Reference proteome</keyword>
<feature type="non-terminal residue" evidence="15">
    <location>
        <position position="1"/>
    </location>
</feature>
<keyword evidence="9" id="KW-0234">DNA repair</keyword>
<dbReference type="PROSITE" id="PS00728">
    <property type="entry name" value="AP_NUCLEASE_F1_3"/>
    <property type="match status" value="1"/>
</dbReference>
<dbReference type="GO" id="GO:0046872">
    <property type="term" value="F:metal ion binding"/>
    <property type="evidence" value="ECO:0007669"/>
    <property type="project" value="UniProtKB-KW"/>
</dbReference>
<evidence type="ECO:0000256" key="2">
    <source>
        <dbReference type="ARBA" id="ARBA00001936"/>
    </source>
</evidence>
<evidence type="ECO:0000256" key="11">
    <source>
        <dbReference type="ARBA" id="ARBA00032218"/>
    </source>
</evidence>
<dbReference type="PROSITE" id="PS00727">
    <property type="entry name" value="AP_NUCLEASE_F1_2"/>
    <property type="match status" value="1"/>
</dbReference>
<protein>
    <recommendedName>
        <fullName evidence="4">exodeoxyribonuclease III</fullName>
        <ecNumber evidence="4">3.1.11.2</ecNumber>
    </recommendedName>
    <alternativeName>
        <fullName evidence="11">APEX nuclease</fullName>
    </alternativeName>
    <alternativeName>
        <fullName evidence="10">Apurinic-apyrimidinic endonuclease 1</fullName>
    </alternativeName>
</protein>
<evidence type="ECO:0000313" key="15">
    <source>
        <dbReference type="EMBL" id="NXS27296.1"/>
    </source>
</evidence>
<evidence type="ECO:0000256" key="12">
    <source>
        <dbReference type="PIRSR" id="PIRSR604808-2"/>
    </source>
</evidence>
<dbReference type="Proteomes" id="UP000583496">
    <property type="component" value="Unassembled WGS sequence"/>
</dbReference>
<dbReference type="AlphaFoldDB" id="A0A7L2T1T0"/>
<dbReference type="Pfam" id="PF03372">
    <property type="entry name" value="Exo_endo_phos"/>
    <property type="match status" value="1"/>
</dbReference>
<evidence type="ECO:0000256" key="8">
    <source>
        <dbReference type="ARBA" id="ARBA00022842"/>
    </source>
</evidence>
<feature type="domain" description="Endonuclease/exonuclease/phosphatase" evidence="14">
    <location>
        <begin position="1"/>
        <end position="62"/>
    </location>
</feature>
<dbReference type="InterPro" id="IPR020848">
    <property type="entry name" value="AP_endonuclease_F1_CS"/>
</dbReference>
<feature type="non-terminal residue" evidence="15">
    <location>
        <position position="140"/>
    </location>
</feature>
<comment type="caution">
    <text evidence="15">The sequence shown here is derived from an EMBL/GenBank/DDBJ whole genome shotgun (WGS) entry which is preliminary data.</text>
</comment>
<evidence type="ECO:0000256" key="6">
    <source>
        <dbReference type="ARBA" id="ARBA00022763"/>
    </source>
</evidence>
<accession>A0A7L2T1T0</accession>
<evidence type="ECO:0000256" key="10">
    <source>
        <dbReference type="ARBA" id="ARBA00030063"/>
    </source>
</evidence>
<keyword evidence="8 12" id="KW-0460">Magnesium</keyword>
<evidence type="ECO:0000259" key="14">
    <source>
        <dbReference type="Pfam" id="PF03372"/>
    </source>
</evidence>
<evidence type="ECO:0000256" key="7">
    <source>
        <dbReference type="ARBA" id="ARBA00022801"/>
    </source>
</evidence>
<dbReference type="GO" id="GO:0005634">
    <property type="term" value="C:nucleus"/>
    <property type="evidence" value="ECO:0007669"/>
    <property type="project" value="TreeGrafter"/>
</dbReference>
<evidence type="ECO:0000313" key="16">
    <source>
        <dbReference type="Proteomes" id="UP000583496"/>
    </source>
</evidence>
<dbReference type="GO" id="GO:0006284">
    <property type="term" value="P:base-excision repair"/>
    <property type="evidence" value="ECO:0007669"/>
    <property type="project" value="TreeGrafter"/>
</dbReference>
<organism evidence="15 16">
    <name type="scientific">Pomatostomus ruficeps</name>
    <name type="common">Chestnut-crowned babbler</name>
    <dbReference type="NCBI Taxonomy" id="9176"/>
    <lineage>
        <taxon>Eukaryota</taxon>
        <taxon>Metazoa</taxon>
        <taxon>Chordata</taxon>
        <taxon>Craniata</taxon>
        <taxon>Vertebrata</taxon>
        <taxon>Euteleostomi</taxon>
        <taxon>Archelosauria</taxon>
        <taxon>Archosauria</taxon>
        <taxon>Dinosauria</taxon>
        <taxon>Saurischia</taxon>
        <taxon>Theropoda</taxon>
        <taxon>Coelurosauria</taxon>
        <taxon>Aves</taxon>
        <taxon>Neognathae</taxon>
        <taxon>Neoaves</taxon>
        <taxon>Telluraves</taxon>
        <taxon>Australaves</taxon>
        <taxon>Passeriformes</taxon>
        <taxon>Sylvioidea</taxon>
        <taxon>Timaliidae</taxon>
        <taxon>Pomatostomus</taxon>
    </lineage>
</organism>
<dbReference type="Gene3D" id="3.60.10.10">
    <property type="entry name" value="Endonuclease/exonuclease/phosphatase"/>
    <property type="match status" value="2"/>
</dbReference>
<evidence type="ECO:0000256" key="4">
    <source>
        <dbReference type="ARBA" id="ARBA00012115"/>
    </source>
</evidence>
<evidence type="ECO:0000256" key="3">
    <source>
        <dbReference type="ARBA" id="ARBA00007092"/>
    </source>
</evidence>
<evidence type="ECO:0000256" key="5">
    <source>
        <dbReference type="ARBA" id="ARBA00022723"/>
    </source>
</evidence>
<dbReference type="SUPFAM" id="SSF56219">
    <property type="entry name" value="DNase I-like"/>
    <property type="match status" value="2"/>
</dbReference>
<dbReference type="InterPro" id="IPR036691">
    <property type="entry name" value="Endo/exonu/phosph_ase_sf"/>
</dbReference>
<dbReference type="GO" id="GO:0008081">
    <property type="term" value="F:phosphoric diester hydrolase activity"/>
    <property type="evidence" value="ECO:0007669"/>
    <property type="project" value="TreeGrafter"/>
</dbReference>
<keyword evidence="5 12" id="KW-0479">Metal-binding</keyword>
<feature type="binding site" evidence="12">
    <location>
        <position position="131"/>
    </location>
    <ligand>
        <name>Mg(2+)</name>
        <dbReference type="ChEBI" id="CHEBI:18420"/>
        <label>1</label>
    </ligand>
</feature>
<dbReference type="PANTHER" id="PTHR22748:SF6">
    <property type="entry name" value="DNA-(APURINIC OR APYRIMIDINIC SITE) ENDONUCLEASE"/>
    <property type="match status" value="1"/>
</dbReference>
<keyword evidence="7" id="KW-0378">Hydrolase</keyword>
<feature type="site" description="Interaction with DNA substrate" evidence="13">
    <location>
        <position position="131"/>
    </location>
</feature>
<dbReference type="InterPro" id="IPR004808">
    <property type="entry name" value="AP_endonuc_1"/>
</dbReference>
<evidence type="ECO:0000256" key="9">
    <source>
        <dbReference type="ARBA" id="ARBA00023204"/>
    </source>
</evidence>
<gene>
    <name evidence="15" type="primary">Apex1</name>
    <name evidence="15" type="ORF">POSRUF_R01321</name>
</gene>
<evidence type="ECO:0000256" key="13">
    <source>
        <dbReference type="PIRSR" id="PIRSR604808-3"/>
    </source>
</evidence>
<name>A0A7L2T1T0_POMRU</name>
<dbReference type="GO" id="GO:0003906">
    <property type="term" value="F:DNA-(apurinic or apyrimidinic site) endonuclease activity"/>
    <property type="evidence" value="ECO:0007669"/>
    <property type="project" value="TreeGrafter"/>
</dbReference>
<dbReference type="GO" id="GO:0008311">
    <property type="term" value="F:double-stranded DNA 3'-5' DNA exonuclease activity"/>
    <property type="evidence" value="ECO:0007669"/>
    <property type="project" value="UniProtKB-EC"/>
</dbReference>
<dbReference type="EMBL" id="VYZT01007889">
    <property type="protein sequence ID" value="NXS27296.1"/>
    <property type="molecule type" value="Genomic_DNA"/>
</dbReference>
<feature type="binding site" evidence="12">
    <location>
        <position position="130"/>
    </location>
    <ligand>
        <name>Mg(2+)</name>
        <dbReference type="ChEBI" id="CHEBI:18420"/>
        <label>1</label>
    </ligand>
</feature>
<keyword evidence="15" id="KW-0456">Lyase</keyword>
<comment type="similarity">
    <text evidence="3">Belongs to the DNA repair enzymes AP/ExoA family.</text>
</comment>
<dbReference type="GO" id="GO:0003677">
    <property type="term" value="F:DNA binding"/>
    <property type="evidence" value="ECO:0007669"/>
    <property type="project" value="InterPro"/>
</dbReference>
<dbReference type="EC" id="3.1.11.2" evidence="4"/>
<comment type="cofactor">
    <cofactor evidence="12">
        <name>Mg(2+)</name>
        <dbReference type="ChEBI" id="CHEBI:18420"/>
    </cofactor>
    <cofactor evidence="12">
        <name>Mn(2+)</name>
        <dbReference type="ChEBI" id="CHEBI:29035"/>
    </cofactor>
    <text evidence="12">Probably binds two magnesium or manganese ions per subunit.</text>
</comment>
<dbReference type="InterPro" id="IPR005135">
    <property type="entry name" value="Endo/exonuclease/phosphatase"/>
</dbReference>
<comment type="catalytic activity">
    <reaction evidence="1">
        <text>Exonucleolytic cleavage in the 3'- to 5'-direction to yield nucleoside 5'-phosphates.</text>
        <dbReference type="EC" id="3.1.11.2"/>
    </reaction>
</comment>
<feature type="site" description="Important for catalytic activity" evidence="13">
    <location>
        <position position="105"/>
    </location>
</feature>
<evidence type="ECO:0000256" key="1">
    <source>
        <dbReference type="ARBA" id="ARBA00000493"/>
    </source>
</evidence>
<dbReference type="OrthoDB" id="498125at2759"/>
<dbReference type="PROSITE" id="PS00726">
    <property type="entry name" value="AP_NUCLEASE_F1_1"/>
    <property type="match status" value="1"/>
</dbReference>
<sequence>WVQEEAPDVLCLQETKCGVSAVPPEVRALPGLPHQFWASAEGRPGYSGVGLLAKTEPLEVTYGIGLLAAGFVDSFRHLYPEARGAFTFWTYLGGARARNVGWRLDYAVVSRRLLGSLCDCKIRSAAAGSDHCPITALLAV</sequence>
<proteinExistence type="inferred from homology"/>
<dbReference type="PANTHER" id="PTHR22748">
    <property type="entry name" value="AP ENDONUCLEASE"/>
    <property type="match status" value="1"/>
</dbReference>
<dbReference type="InterPro" id="IPR020847">
    <property type="entry name" value="AP_endonuclease_F1_BS"/>
</dbReference>